<sequence length="1028" mass="112078">MSFTITEATIVSGTLFACRRVFGYIFSNEKEVVDYVTVMAPLICISVILDSIQGVLAGVARGCGWQHIGVYVNLVAYYLCGIPVAASLAFLEKMRGKGLWIGVQVGAFVQCVLLSIITSCINWEQQAIKARKRLFDSEFPADNRLMGMASGLETICGQAYGGQQYQRIGIQTYTAIFSLILVSIPVSLLWINMETILVFIGQDPLISHEAGKFTIWLVPALFAYAILQPLVRYFQIQSLLLPMFASSCVTLIIHVPLCWALVFKTSLSNVGGALAVSISIWSNVIFLVLYMRYSSACAKTRAPISMELFKGMWEFFRFAIPSAVMVCLEWWSYELLVLLSGLLPNPQLETSVLSVCLNTIATLYTIPFGIGAAASTRVSNELGAGNSHAARVAVLAAMSLAVIETSIVSATLFACRNVFGYIFSNEKEVVDYVTAMAPLVCISVILDSIQGVLTGIARGCGWQHLGVYVNLGAFYLCGIPMAALLAFLVRLGGKGLWIGIQSGAFVQCILLSIITGCINWEKQAIKARKRLFDEKISADNILIRTQAENPSASATTWTVFSLEMKRVGYLVGPMITVTLSQYFLQIISMVMVGHLGKLALSSTAIAISLCAVSGFSLIFAMSCALETQCGQAYGAHQYRKFGVQMYTAIVSLTLACLPLSPLWVYLGKILIFLGQDPLISQEAGKFALCMTPALFDYATLQALVRYFLMQSLTPNEKTCISHLFNLFLLQSSLVISSSITLCFHVAFCWLLVFKFGFGNLGAAFFIGTSYWLNVILLVLYMKFSIECKKTWVPISTELFHGIGEFFRCAIPSAGMICLEWWSFELLFLLSGLLPNPELETSVLSICLSVTTTIYTIPEAIGSAASTRVSNALGGGSPQLAQVSVSAAMTLAASAAILVSSIIFACRQVVGYAFSNELDVVDYFTEMVPLLSISVILDTLHDTLSGIARGCGWQHRGAYVNLDAYYVVGIPIAAILGFCLQLRGKGLWIGILTGAFCQTVMVSLITSCTNWEKQVCLHFQVHALHLAQS</sequence>
<feature type="transmembrane region" description="Helical" evidence="6">
    <location>
        <begin position="173"/>
        <end position="193"/>
    </location>
</feature>
<evidence type="ECO:0000313" key="7">
    <source>
        <dbReference type="EMBL" id="RZB89293.1"/>
    </source>
</evidence>
<feature type="transmembrane region" description="Helical" evidence="6">
    <location>
        <begin position="243"/>
        <end position="263"/>
    </location>
</feature>
<dbReference type="PANTHER" id="PTHR11206">
    <property type="entry name" value="MULTIDRUG RESISTANCE PROTEIN"/>
    <property type="match status" value="1"/>
</dbReference>
<protein>
    <recommendedName>
        <fullName evidence="6">Protein DETOXIFICATION</fullName>
    </recommendedName>
    <alternativeName>
        <fullName evidence="6">Multidrug and toxic compound extrusion protein</fullName>
    </alternativeName>
</protein>
<accession>A0A445ITF2</accession>
<dbReference type="GO" id="GO:0042910">
    <property type="term" value="F:xenobiotic transmembrane transporter activity"/>
    <property type="evidence" value="ECO:0007669"/>
    <property type="project" value="InterPro"/>
</dbReference>
<dbReference type="EMBL" id="QZWG01000010">
    <property type="protein sequence ID" value="RZB89294.1"/>
    <property type="molecule type" value="Genomic_DNA"/>
</dbReference>
<feature type="transmembrane region" description="Helical" evidence="6">
    <location>
        <begin position="758"/>
        <end position="780"/>
    </location>
</feature>
<dbReference type="GO" id="GO:1990961">
    <property type="term" value="P:xenobiotic detoxification by transmembrane export across the plasma membrane"/>
    <property type="evidence" value="ECO:0007669"/>
    <property type="project" value="InterPro"/>
</dbReference>
<feature type="transmembrane region" description="Helical" evidence="6">
    <location>
        <begin position="567"/>
        <end position="592"/>
    </location>
</feature>
<feature type="transmembrane region" description="Helical" evidence="6">
    <location>
        <begin position="495"/>
        <end position="520"/>
    </location>
</feature>
<evidence type="ECO:0000256" key="5">
    <source>
        <dbReference type="ARBA" id="ARBA00023136"/>
    </source>
</evidence>
<dbReference type="EMBL" id="QZWG01000010">
    <property type="protein sequence ID" value="RZB89293.1"/>
    <property type="molecule type" value="Genomic_DNA"/>
</dbReference>
<dbReference type="NCBIfam" id="TIGR00797">
    <property type="entry name" value="matE"/>
    <property type="match status" value="2"/>
</dbReference>
<feature type="transmembrane region" description="Helical" evidence="6">
    <location>
        <begin position="351"/>
        <end position="371"/>
    </location>
</feature>
<evidence type="ECO:0000256" key="6">
    <source>
        <dbReference type="RuleBase" id="RU004914"/>
    </source>
</evidence>
<dbReference type="Proteomes" id="UP000289340">
    <property type="component" value="Chromosome 10"/>
</dbReference>
<dbReference type="AlphaFoldDB" id="A0A445ITF2"/>
<keyword evidence="5 6" id="KW-0472">Membrane</keyword>
<comment type="subcellular location">
    <subcellularLocation>
        <location evidence="1">Membrane</location>
        <topology evidence="1">Multi-pass membrane protein</topology>
    </subcellularLocation>
</comment>
<feature type="transmembrane region" description="Helical" evidence="6">
    <location>
        <begin position="312"/>
        <end position="331"/>
    </location>
</feature>
<dbReference type="GO" id="GO:0015297">
    <property type="term" value="F:antiporter activity"/>
    <property type="evidence" value="ECO:0007669"/>
    <property type="project" value="InterPro"/>
</dbReference>
<dbReference type="GO" id="GO:0016020">
    <property type="term" value="C:membrane"/>
    <property type="evidence" value="ECO:0007669"/>
    <property type="project" value="UniProtKB-SubCell"/>
</dbReference>
<proteinExistence type="inferred from homology"/>
<evidence type="ECO:0000256" key="2">
    <source>
        <dbReference type="ARBA" id="ARBA00010199"/>
    </source>
</evidence>
<feature type="transmembrane region" description="Helical" evidence="6">
    <location>
        <begin position="963"/>
        <end position="979"/>
    </location>
</feature>
<comment type="similarity">
    <text evidence="2 6">Belongs to the multi antimicrobial extrusion (MATE) (TC 2.A.66.1) family.</text>
</comment>
<feature type="transmembrane region" description="Helical" evidence="6">
    <location>
        <begin position="269"/>
        <end position="291"/>
    </location>
</feature>
<feature type="transmembrane region" description="Helical" evidence="6">
    <location>
        <begin position="986"/>
        <end position="1005"/>
    </location>
</feature>
<dbReference type="InterPro" id="IPR045069">
    <property type="entry name" value="MATE_euk"/>
</dbReference>
<feature type="transmembrane region" description="Helical" evidence="6">
    <location>
        <begin position="728"/>
        <end position="752"/>
    </location>
</feature>
<feature type="transmembrane region" description="Helical" evidence="6">
    <location>
        <begin position="392"/>
        <end position="413"/>
    </location>
</feature>
<feature type="transmembrane region" description="Helical" evidence="6">
    <location>
        <begin position="213"/>
        <end position="231"/>
    </location>
</feature>
<feature type="transmembrane region" description="Helical" evidence="6">
    <location>
        <begin position="886"/>
        <end position="909"/>
    </location>
</feature>
<feature type="transmembrane region" description="Helical" evidence="6">
    <location>
        <begin position="686"/>
        <end position="708"/>
    </location>
</feature>
<name>A0A445ITF2_GLYSO</name>
<dbReference type="Pfam" id="PF01554">
    <property type="entry name" value="MatE"/>
    <property type="match status" value="5"/>
</dbReference>
<evidence type="ECO:0000256" key="1">
    <source>
        <dbReference type="ARBA" id="ARBA00004141"/>
    </source>
</evidence>
<comment type="caution">
    <text evidence="7">The sequence shown here is derived from an EMBL/GenBank/DDBJ whole genome shotgun (WGS) entry which is preliminary data.</text>
</comment>
<evidence type="ECO:0000256" key="4">
    <source>
        <dbReference type="ARBA" id="ARBA00022989"/>
    </source>
</evidence>
<feature type="transmembrane region" description="Helical" evidence="6">
    <location>
        <begin position="103"/>
        <end position="123"/>
    </location>
</feature>
<feature type="transmembrane region" description="Helical" evidence="6">
    <location>
        <begin position="39"/>
        <end position="59"/>
    </location>
</feature>
<organism evidence="7 8">
    <name type="scientific">Glycine soja</name>
    <name type="common">Wild soybean</name>
    <dbReference type="NCBI Taxonomy" id="3848"/>
    <lineage>
        <taxon>Eukaryota</taxon>
        <taxon>Viridiplantae</taxon>
        <taxon>Streptophyta</taxon>
        <taxon>Embryophyta</taxon>
        <taxon>Tracheophyta</taxon>
        <taxon>Spermatophyta</taxon>
        <taxon>Magnoliopsida</taxon>
        <taxon>eudicotyledons</taxon>
        <taxon>Gunneridae</taxon>
        <taxon>Pentapetalae</taxon>
        <taxon>rosids</taxon>
        <taxon>fabids</taxon>
        <taxon>Fabales</taxon>
        <taxon>Fabaceae</taxon>
        <taxon>Papilionoideae</taxon>
        <taxon>50 kb inversion clade</taxon>
        <taxon>NPAAA clade</taxon>
        <taxon>indigoferoid/millettioid clade</taxon>
        <taxon>Phaseoleae</taxon>
        <taxon>Glycine</taxon>
        <taxon>Glycine subgen. Soja</taxon>
    </lineage>
</organism>
<feature type="transmembrane region" description="Helical" evidence="6">
    <location>
        <begin position="71"/>
        <end position="91"/>
    </location>
</feature>
<keyword evidence="3 6" id="KW-0812">Transmembrane</keyword>
<feature type="transmembrane region" description="Helical" evidence="6">
    <location>
        <begin position="465"/>
        <end position="489"/>
    </location>
</feature>
<gene>
    <name evidence="7" type="ORF">D0Y65_028240</name>
</gene>
<dbReference type="CDD" id="cd13132">
    <property type="entry name" value="MATE_eukaryotic"/>
    <property type="match status" value="2"/>
</dbReference>
<feature type="transmembrane region" description="Helical" evidence="6">
    <location>
        <begin position="433"/>
        <end position="453"/>
    </location>
</feature>
<evidence type="ECO:0000313" key="8">
    <source>
        <dbReference type="Proteomes" id="UP000289340"/>
    </source>
</evidence>
<feature type="transmembrane region" description="Helical" evidence="6">
    <location>
        <begin position="604"/>
        <end position="625"/>
    </location>
</feature>
<reference evidence="7 8" key="1">
    <citation type="submission" date="2018-09" db="EMBL/GenBank/DDBJ databases">
        <title>A high-quality reference genome of wild soybean provides a powerful tool to mine soybean genomes.</title>
        <authorList>
            <person name="Xie M."/>
            <person name="Chung C.Y.L."/>
            <person name="Li M.-W."/>
            <person name="Wong F.-L."/>
            <person name="Chan T.-F."/>
            <person name="Lam H.-M."/>
        </authorList>
    </citation>
    <scope>NUCLEOTIDE SEQUENCE [LARGE SCALE GENOMIC DNA]</scope>
    <source>
        <strain evidence="8">cv. W05</strain>
        <tissue evidence="7">Hypocotyl of etiolated seedlings</tissue>
    </source>
</reference>
<evidence type="ECO:0000256" key="3">
    <source>
        <dbReference type="ARBA" id="ARBA00022692"/>
    </source>
</evidence>
<feature type="transmembrane region" description="Helical" evidence="6">
    <location>
        <begin position="646"/>
        <end position="666"/>
    </location>
</feature>
<dbReference type="InterPro" id="IPR002528">
    <property type="entry name" value="MATE_fam"/>
</dbReference>
<keyword evidence="4 6" id="KW-1133">Transmembrane helix</keyword>
<keyword evidence="8" id="KW-1185">Reference proteome</keyword>